<dbReference type="GO" id="GO:0008097">
    <property type="term" value="F:5S rRNA binding"/>
    <property type="evidence" value="ECO:0007669"/>
    <property type="project" value="InterPro"/>
</dbReference>
<evidence type="ECO:0000256" key="1">
    <source>
        <dbReference type="ARBA" id="ARBA00022730"/>
    </source>
</evidence>
<dbReference type="Pfam" id="PF01386">
    <property type="entry name" value="Ribosomal_L25p"/>
    <property type="match status" value="1"/>
</dbReference>
<keyword evidence="4 5" id="KW-0687">Ribonucleoprotein</keyword>
<gene>
    <name evidence="5" type="primary">rplY</name>
    <name evidence="5" type="synonym">ctc</name>
    <name evidence="8" type="ORF">A3I41_03130</name>
</gene>
<comment type="similarity">
    <text evidence="5">Belongs to the bacterial ribosomal protein bL25 family. CTC subfamily.</text>
</comment>
<accession>A0A1F7V9F6</accession>
<dbReference type="GO" id="GO:0003735">
    <property type="term" value="F:structural constituent of ribosome"/>
    <property type="evidence" value="ECO:0007669"/>
    <property type="project" value="InterPro"/>
</dbReference>
<dbReference type="Pfam" id="PF14693">
    <property type="entry name" value="Ribosomal_TL5_C"/>
    <property type="match status" value="1"/>
</dbReference>
<dbReference type="InterPro" id="IPR020056">
    <property type="entry name" value="Rbsml_bL25/Gln-tRNA_synth_N"/>
</dbReference>
<comment type="function">
    <text evidence="5">This is one of the proteins that binds to the 5S RNA in the ribosome where it forms part of the central protuberance.</text>
</comment>
<dbReference type="PANTHER" id="PTHR33284">
    <property type="entry name" value="RIBOSOMAL PROTEIN L25/GLN-TRNA SYNTHETASE, ANTI-CODON-BINDING DOMAIN-CONTAINING PROTEIN"/>
    <property type="match status" value="1"/>
</dbReference>
<name>A0A1F7V9F6_9BACT</name>
<evidence type="ECO:0000259" key="7">
    <source>
        <dbReference type="Pfam" id="PF14693"/>
    </source>
</evidence>
<evidence type="ECO:0000256" key="2">
    <source>
        <dbReference type="ARBA" id="ARBA00022884"/>
    </source>
</evidence>
<dbReference type="InterPro" id="IPR037121">
    <property type="entry name" value="Ribosomal_bL25_C"/>
</dbReference>
<dbReference type="Gene3D" id="2.40.240.10">
    <property type="entry name" value="Ribosomal Protein L25, Chain P"/>
    <property type="match status" value="1"/>
</dbReference>
<feature type="domain" description="Large ribosomal subunit protein bL25 beta" evidence="7">
    <location>
        <begin position="100"/>
        <end position="185"/>
    </location>
</feature>
<dbReference type="GO" id="GO:0006412">
    <property type="term" value="P:translation"/>
    <property type="evidence" value="ECO:0007669"/>
    <property type="project" value="UniProtKB-UniRule"/>
</dbReference>
<dbReference type="Proteomes" id="UP000176593">
    <property type="component" value="Unassembled WGS sequence"/>
</dbReference>
<evidence type="ECO:0000256" key="3">
    <source>
        <dbReference type="ARBA" id="ARBA00022980"/>
    </source>
</evidence>
<dbReference type="Gene3D" id="2.170.120.20">
    <property type="entry name" value="Ribosomal protein L25, beta domain"/>
    <property type="match status" value="1"/>
</dbReference>
<sequence length="227" mass="24635">MSTFTLAADNRTLAGRKTSKLRAEGKVPAVVYGSGTEPKMITVDRNQFVKTYKDAGESTIVELAVNGGSPLHVLIQDFQLDALRDEVTHIDFRSVDMTKEIEAEVDLEFVGESMAVKALGGTFVPSKDSVEVRCLPAKLVRKLTIDISILKTFDDVIRISDIVVPEGMVILDDANTTLAAVQAPRSEEEMAELDKVVELDVTAVEVEKKTKEEEEAAAAAPAAEAKK</sequence>
<dbReference type="InterPro" id="IPR001021">
    <property type="entry name" value="Ribosomal_bL25_long"/>
</dbReference>
<evidence type="ECO:0000256" key="5">
    <source>
        <dbReference type="HAMAP-Rule" id="MF_01334"/>
    </source>
</evidence>
<keyword evidence="3 5" id="KW-0689">Ribosomal protein</keyword>
<proteinExistence type="inferred from homology"/>
<comment type="caution">
    <text evidence="8">The sequence shown here is derived from an EMBL/GenBank/DDBJ whole genome shotgun (WGS) entry which is preliminary data.</text>
</comment>
<evidence type="ECO:0000313" key="9">
    <source>
        <dbReference type="Proteomes" id="UP000176593"/>
    </source>
</evidence>
<comment type="subunit">
    <text evidence="5">Part of the 50S ribosomal subunit; part of the 5S rRNA/L5/L18/L25 subcomplex. Contacts the 5S rRNA. Binds to the 5S rRNA independently of L5 and L18.</text>
</comment>
<protein>
    <recommendedName>
        <fullName evidence="5">Large ribosomal subunit protein bL25</fullName>
    </recommendedName>
    <alternativeName>
        <fullName evidence="5">General stress protein CTC</fullName>
    </alternativeName>
</protein>
<dbReference type="HAMAP" id="MF_01334">
    <property type="entry name" value="Ribosomal_bL25_CTC"/>
    <property type="match status" value="1"/>
</dbReference>
<keyword evidence="1 5" id="KW-0699">rRNA-binding</keyword>
<dbReference type="SUPFAM" id="SSF50715">
    <property type="entry name" value="Ribosomal protein L25-like"/>
    <property type="match status" value="1"/>
</dbReference>
<dbReference type="AlphaFoldDB" id="A0A1F7V9F6"/>
<dbReference type="PANTHER" id="PTHR33284:SF1">
    <property type="entry name" value="RIBOSOMAL PROTEIN L25_GLN-TRNA SYNTHETASE, ANTI-CODON-BINDING DOMAIN-CONTAINING PROTEIN"/>
    <property type="match status" value="1"/>
</dbReference>
<dbReference type="GO" id="GO:0022625">
    <property type="term" value="C:cytosolic large ribosomal subunit"/>
    <property type="evidence" value="ECO:0007669"/>
    <property type="project" value="TreeGrafter"/>
</dbReference>
<feature type="domain" description="Large ribosomal subunit protein bL25 L25" evidence="6">
    <location>
        <begin position="6"/>
        <end position="92"/>
    </location>
</feature>
<dbReference type="NCBIfam" id="TIGR00731">
    <property type="entry name" value="bL25_bact_ctc"/>
    <property type="match status" value="1"/>
</dbReference>
<evidence type="ECO:0000259" key="6">
    <source>
        <dbReference type="Pfam" id="PF01386"/>
    </source>
</evidence>
<organism evidence="8 9">
    <name type="scientific">Candidatus Uhrbacteria bacterium RIFCSPLOWO2_02_FULL_48_18</name>
    <dbReference type="NCBI Taxonomy" id="1802408"/>
    <lineage>
        <taxon>Bacteria</taxon>
        <taxon>Candidatus Uhriibacteriota</taxon>
    </lineage>
</organism>
<dbReference type="CDD" id="cd00495">
    <property type="entry name" value="Ribosomal_L25_TL5_CTC"/>
    <property type="match status" value="1"/>
</dbReference>
<dbReference type="EMBL" id="MGEQ01000003">
    <property type="protein sequence ID" value="OGL87123.1"/>
    <property type="molecule type" value="Genomic_DNA"/>
</dbReference>
<dbReference type="InterPro" id="IPR029751">
    <property type="entry name" value="Ribosomal_L25_dom"/>
</dbReference>
<dbReference type="InterPro" id="IPR020930">
    <property type="entry name" value="Ribosomal_uL5_bac-type"/>
</dbReference>
<reference evidence="8 9" key="1">
    <citation type="journal article" date="2016" name="Nat. Commun.">
        <title>Thousands of microbial genomes shed light on interconnected biogeochemical processes in an aquifer system.</title>
        <authorList>
            <person name="Anantharaman K."/>
            <person name="Brown C.T."/>
            <person name="Hug L.A."/>
            <person name="Sharon I."/>
            <person name="Castelle C.J."/>
            <person name="Probst A.J."/>
            <person name="Thomas B.C."/>
            <person name="Singh A."/>
            <person name="Wilkins M.J."/>
            <person name="Karaoz U."/>
            <person name="Brodie E.L."/>
            <person name="Williams K.H."/>
            <person name="Hubbard S.S."/>
            <person name="Banfield J.F."/>
        </authorList>
    </citation>
    <scope>NUCLEOTIDE SEQUENCE [LARGE SCALE GENOMIC DNA]</scope>
</reference>
<dbReference type="InterPro" id="IPR011035">
    <property type="entry name" value="Ribosomal_bL25/Gln-tRNA_synth"/>
</dbReference>
<dbReference type="InterPro" id="IPR020057">
    <property type="entry name" value="Ribosomal_bL25_b-dom"/>
</dbReference>
<evidence type="ECO:0000256" key="4">
    <source>
        <dbReference type="ARBA" id="ARBA00023274"/>
    </source>
</evidence>
<keyword evidence="2 5" id="KW-0694">RNA-binding</keyword>
<evidence type="ECO:0000313" key="8">
    <source>
        <dbReference type="EMBL" id="OGL87123.1"/>
    </source>
</evidence>